<dbReference type="Gene3D" id="3.40.50.300">
    <property type="entry name" value="P-loop containing nucleotide triphosphate hydrolases"/>
    <property type="match status" value="1"/>
</dbReference>
<dbReference type="FunFam" id="3.40.50.300:FF:001430">
    <property type="entry name" value="Small GTPase EhRabM3, putative"/>
    <property type="match status" value="1"/>
</dbReference>
<dbReference type="SMART" id="SM00173">
    <property type="entry name" value="RAS"/>
    <property type="match status" value="1"/>
</dbReference>
<accession>A0A151Z4C5</accession>
<evidence type="ECO:0000313" key="5">
    <source>
        <dbReference type="Proteomes" id="UP000076078"/>
    </source>
</evidence>
<evidence type="ECO:0000256" key="2">
    <source>
        <dbReference type="ARBA" id="ARBA00023134"/>
    </source>
</evidence>
<name>A0A151Z4C5_TIELA</name>
<evidence type="ECO:0000256" key="3">
    <source>
        <dbReference type="ARBA" id="ARBA00023288"/>
    </source>
</evidence>
<dbReference type="InterPro" id="IPR005225">
    <property type="entry name" value="Small_GTP-bd"/>
</dbReference>
<dbReference type="PROSITE" id="PS51419">
    <property type="entry name" value="RAB"/>
    <property type="match status" value="1"/>
</dbReference>
<dbReference type="InParanoid" id="A0A151Z4C5"/>
<reference evidence="4 5" key="1">
    <citation type="submission" date="2015-12" db="EMBL/GenBank/DDBJ databases">
        <title>Dictyostelia acquired genes for synthesis and detection of signals that induce cell-type specialization by lateral gene transfer from prokaryotes.</title>
        <authorList>
            <person name="Gloeckner G."/>
            <person name="Schaap P."/>
        </authorList>
    </citation>
    <scope>NUCLEOTIDE SEQUENCE [LARGE SCALE GENOMIC DNA]</scope>
    <source>
        <strain evidence="4 5">TK</strain>
    </source>
</reference>
<gene>
    <name evidence="4" type="ORF">DLAC_10802</name>
</gene>
<organism evidence="4 5">
    <name type="scientific">Tieghemostelium lacteum</name>
    <name type="common">Slime mold</name>
    <name type="synonym">Dictyostelium lacteum</name>
    <dbReference type="NCBI Taxonomy" id="361077"/>
    <lineage>
        <taxon>Eukaryota</taxon>
        <taxon>Amoebozoa</taxon>
        <taxon>Evosea</taxon>
        <taxon>Eumycetozoa</taxon>
        <taxon>Dictyostelia</taxon>
        <taxon>Dictyosteliales</taxon>
        <taxon>Raperosteliaceae</taxon>
        <taxon>Tieghemostelium</taxon>
    </lineage>
</organism>
<dbReference type="OMA" id="FDMTNRR"/>
<dbReference type="InterPro" id="IPR027417">
    <property type="entry name" value="P-loop_NTPase"/>
</dbReference>
<keyword evidence="1" id="KW-0547">Nucleotide-binding</keyword>
<dbReference type="PRINTS" id="PR00449">
    <property type="entry name" value="RASTRNSFRMNG"/>
</dbReference>
<dbReference type="InterPro" id="IPR050227">
    <property type="entry name" value="Rab"/>
</dbReference>
<dbReference type="SUPFAM" id="SSF52540">
    <property type="entry name" value="P-loop containing nucleoside triphosphate hydrolases"/>
    <property type="match status" value="1"/>
</dbReference>
<dbReference type="EMBL" id="LODT01000048">
    <property type="protein sequence ID" value="KYQ88767.1"/>
    <property type="molecule type" value="Genomic_DNA"/>
</dbReference>
<dbReference type="STRING" id="361077.A0A151Z4C5"/>
<dbReference type="InterPro" id="IPR001806">
    <property type="entry name" value="Small_GTPase"/>
</dbReference>
<protein>
    <submittedName>
        <fullName evidence="4">Rab GTPase</fullName>
    </submittedName>
</protein>
<evidence type="ECO:0000313" key="4">
    <source>
        <dbReference type="EMBL" id="KYQ88767.1"/>
    </source>
</evidence>
<dbReference type="CDD" id="cd00154">
    <property type="entry name" value="Rab"/>
    <property type="match status" value="1"/>
</dbReference>
<dbReference type="SMART" id="SM00175">
    <property type="entry name" value="RAB"/>
    <property type="match status" value="1"/>
</dbReference>
<keyword evidence="2" id="KW-0342">GTP-binding</keyword>
<dbReference type="GO" id="GO:0003924">
    <property type="term" value="F:GTPase activity"/>
    <property type="evidence" value="ECO:0007669"/>
    <property type="project" value="InterPro"/>
</dbReference>
<dbReference type="Proteomes" id="UP000076078">
    <property type="component" value="Unassembled WGS sequence"/>
</dbReference>
<evidence type="ECO:0000256" key="1">
    <source>
        <dbReference type="ARBA" id="ARBA00022741"/>
    </source>
</evidence>
<dbReference type="AlphaFoldDB" id="A0A151Z4C5"/>
<dbReference type="PROSITE" id="PS51421">
    <property type="entry name" value="RAS"/>
    <property type="match status" value="1"/>
</dbReference>
<proteinExistence type="predicted"/>
<dbReference type="Pfam" id="PF00071">
    <property type="entry name" value="Ras"/>
    <property type="match status" value="1"/>
</dbReference>
<dbReference type="SMART" id="SM00174">
    <property type="entry name" value="RHO"/>
    <property type="match status" value="1"/>
</dbReference>
<keyword evidence="3" id="KW-0449">Lipoprotein</keyword>
<keyword evidence="5" id="KW-1185">Reference proteome</keyword>
<dbReference type="NCBIfam" id="TIGR00231">
    <property type="entry name" value="small_GTP"/>
    <property type="match status" value="1"/>
</dbReference>
<dbReference type="PANTHER" id="PTHR47977">
    <property type="entry name" value="RAS-RELATED PROTEIN RAB"/>
    <property type="match status" value="1"/>
</dbReference>
<dbReference type="GO" id="GO:0005525">
    <property type="term" value="F:GTP binding"/>
    <property type="evidence" value="ECO:0007669"/>
    <property type="project" value="UniProtKB-KW"/>
</dbReference>
<comment type="caution">
    <text evidence="4">The sequence shown here is derived from an EMBL/GenBank/DDBJ whole genome shotgun (WGS) entry which is preliminary data.</text>
</comment>
<sequence length="194" mass="22292">MNDFELACKVVLVGDSTVGKSSILSRYVNNLYSSSNVSTIGVDFHLKNINIDGRIIRLQIWDTAGQERFRSLTQGFYRGAQGICLVFDVTREDTFQRLGNWVKEIENFAKDCVVYLIGNKIDLDAKRMVSKETAEQFAKSYNLKYFESSAKDDTGMSLFESLTRDMLRKRNREENKQIDVQNNKNLESSFFNCC</sequence>
<dbReference type="SMART" id="SM00176">
    <property type="entry name" value="RAN"/>
    <property type="match status" value="1"/>
</dbReference>